<name>A0A934IMU1_9HYPH</name>
<comment type="caution">
    <text evidence="2">The sequence shown here is derived from an EMBL/GenBank/DDBJ whole genome shotgun (WGS) entry which is preliminary data.</text>
</comment>
<dbReference type="InterPro" id="IPR007372">
    <property type="entry name" value="Lipid/polyisoprenoid-bd_YceI"/>
</dbReference>
<dbReference type="Proteomes" id="UP000609531">
    <property type="component" value="Unassembled WGS sequence"/>
</dbReference>
<gene>
    <name evidence="2" type="ORF">JCR33_05425</name>
</gene>
<dbReference type="InterPro" id="IPR036761">
    <property type="entry name" value="TTHA0802/YceI-like_sf"/>
</dbReference>
<dbReference type="Pfam" id="PF04264">
    <property type="entry name" value="YceI"/>
    <property type="match status" value="1"/>
</dbReference>
<reference evidence="2" key="1">
    <citation type="submission" date="2020-12" db="EMBL/GenBank/DDBJ databases">
        <title>Bacterial taxonomy.</title>
        <authorList>
            <person name="Pan X."/>
        </authorList>
    </citation>
    <scope>NUCLEOTIDE SEQUENCE</scope>
    <source>
        <strain evidence="2">B2012</strain>
    </source>
</reference>
<dbReference type="PANTHER" id="PTHR34406">
    <property type="entry name" value="PROTEIN YCEI"/>
    <property type="match status" value="1"/>
</dbReference>
<dbReference type="RefSeq" id="WP_198881002.1">
    <property type="nucleotide sequence ID" value="NZ_JAEKJA010000003.1"/>
</dbReference>
<dbReference type="SUPFAM" id="SSF101874">
    <property type="entry name" value="YceI-like"/>
    <property type="match status" value="1"/>
</dbReference>
<accession>A0A934IMU1</accession>
<dbReference type="EMBL" id="JAEKJA010000003">
    <property type="protein sequence ID" value="MBJ3775117.1"/>
    <property type="molecule type" value="Genomic_DNA"/>
</dbReference>
<proteinExistence type="predicted"/>
<feature type="domain" description="Lipid/polyisoprenoid-binding YceI-like" evidence="1">
    <location>
        <begin position="20"/>
        <end position="178"/>
    </location>
</feature>
<protein>
    <submittedName>
        <fullName evidence="2">YceI family protein</fullName>
    </submittedName>
</protein>
<sequence length="188" mass="20129">MSGEPGKRADVADDLSLDMVMTTEGDDVPSASFVVTSPLGRVRATMPFREGHLIVGSDGHLIEAYAVLDANALTSKSGVAQKSLRHSSGFSPGRYPTIEFIGTAGARDGIAIWVEGDLTVKGKTRPVRFEGQILRLGRKRARAVLTATMDRTAFGITIGRPLYSRMAEVRLNLSGARRDVAKLGATRS</sequence>
<organism evidence="2 3">
    <name type="scientific">Acuticoccus mangrovi</name>
    <dbReference type="NCBI Taxonomy" id="2796142"/>
    <lineage>
        <taxon>Bacteria</taxon>
        <taxon>Pseudomonadati</taxon>
        <taxon>Pseudomonadota</taxon>
        <taxon>Alphaproteobacteria</taxon>
        <taxon>Hyphomicrobiales</taxon>
        <taxon>Amorphaceae</taxon>
        <taxon>Acuticoccus</taxon>
    </lineage>
</organism>
<dbReference type="Gene3D" id="2.40.128.110">
    <property type="entry name" value="Lipid/polyisoprenoid-binding, YceI-like"/>
    <property type="match status" value="1"/>
</dbReference>
<dbReference type="SMART" id="SM00867">
    <property type="entry name" value="YceI"/>
    <property type="match status" value="1"/>
</dbReference>
<dbReference type="AlphaFoldDB" id="A0A934IMU1"/>
<evidence type="ECO:0000313" key="2">
    <source>
        <dbReference type="EMBL" id="MBJ3775117.1"/>
    </source>
</evidence>
<evidence type="ECO:0000313" key="3">
    <source>
        <dbReference type="Proteomes" id="UP000609531"/>
    </source>
</evidence>
<dbReference type="PANTHER" id="PTHR34406:SF1">
    <property type="entry name" value="PROTEIN YCEI"/>
    <property type="match status" value="1"/>
</dbReference>
<evidence type="ECO:0000259" key="1">
    <source>
        <dbReference type="SMART" id="SM00867"/>
    </source>
</evidence>
<keyword evidence="3" id="KW-1185">Reference proteome</keyword>